<dbReference type="PROSITE" id="PS50005">
    <property type="entry name" value="TPR"/>
    <property type="match status" value="2"/>
</dbReference>
<dbReference type="PROSITE" id="PS50293">
    <property type="entry name" value="TPR_REGION"/>
    <property type="match status" value="1"/>
</dbReference>
<dbReference type="Gene3D" id="1.25.40.10">
    <property type="entry name" value="Tetratricopeptide repeat domain"/>
    <property type="match status" value="1"/>
</dbReference>
<feature type="domain" description="Peptidase M48" evidence="13">
    <location>
        <begin position="251"/>
        <end position="410"/>
    </location>
</feature>
<keyword evidence="4 12" id="KW-0812">Transmembrane</keyword>
<dbReference type="PANTHER" id="PTHR43221:SF2">
    <property type="entry name" value="PROTEASE HTPX HOMOLOG"/>
    <property type="match status" value="1"/>
</dbReference>
<evidence type="ECO:0000256" key="7">
    <source>
        <dbReference type="ARBA" id="ARBA00022833"/>
    </source>
</evidence>
<dbReference type="PANTHER" id="PTHR43221">
    <property type="entry name" value="PROTEASE HTPX"/>
    <property type="match status" value="1"/>
</dbReference>
<feature type="transmembrane region" description="Helical" evidence="12">
    <location>
        <begin position="192"/>
        <end position="211"/>
    </location>
</feature>
<feature type="transmembrane region" description="Helical" evidence="12">
    <location>
        <begin position="442"/>
        <end position="459"/>
    </location>
</feature>
<evidence type="ECO:0000256" key="4">
    <source>
        <dbReference type="ARBA" id="ARBA00022692"/>
    </source>
</evidence>
<gene>
    <name evidence="14" type="ORF">N47_C19140</name>
</gene>
<feature type="repeat" description="TPR" evidence="11">
    <location>
        <begin position="488"/>
        <end position="521"/>
    </location>
</feature>
<evidence type="ECO:0000313" key="14">
    <source>
        <dbReference type="EMBL" id="CBX27856.1"/>
    </source>
</evidence>
<dbReference type="GO" id="GO:0046872">
    <property type="term" value="F:metal ion binding"/>
    <property type="evidence" value="ECO:0007669"/>
    <property type="project" value="UniProtKB-KW"/>
</dbReference>
<dbReference type="InterPro" id="IPR019734">
    <property type="entry name" value="TPR_rpt"/>
</dbReference>
<feature type="transmembrane region" description="Helical" evidence="12">
    <location>
        <begin position="342"/>
        <end position="364"/>
    </location>
</feature>
<dbReference type="InterPro" id="IPR001915">
    <property type="entry name" value="Peptidase_M48"/>
</dbReference>
<comment type="cofactor">
    <cofactor evidence="1">
        <name>Zn(2+)</name>
        <dbReference type="ChEBI" id="CHEBI:29105"/>
    </cofactor>
</comment>
<feature type="transmembrane region" description="Helical" evidence="12">
    <location>
        <begin position="149"/>
        <end position="172"/>
    </location>
</feature>
<dbReference type="InterPro" id="IPR050083">
    <property type="entry name" value="HtpX_protease"/>
</dbReference>
<dbReference type="InterPro" id="IPR011990">
    <property type="entry name" value="TPR-like_helical_dom_sf"/>
</dbReference>
<evidence type="ECO:0000256" key="8">
    <source>
        <dbReference type="ARBA" id="ARBA00022989"/>
    </source>
</evidence>
<sequence>MFTNFIYFIFFVLIYSTNTYSAATDSSFSLQTALLFFGFAIIFSCASYLKFKTLEKSILHQTNRYIENKFESLSKQFSILAILLFAVNIYGLALPSYTQKINLFKSFPALEALVFLCLFVFYLTVVRASAYGTYKKLNSADDMSRSSYILSNISFGIPVVLPWLLLSAAIDIINHLPFNGLKLFFASSGGELAFIIFFLFIISIFGPAMTLKLWRCKSLEKGEDRFRIEEICNKAGVKFAEILYWPMFGNRMITAGVMGLAKRFRYILVTKPLLRLLDTDEVEAVIAHEIGHVKRHHLAFYLLFFSGYILLSFATLDLVVYATIYAKPLYRFLTDSGIKQSTIISITYSISIIAVFVIYFRFIFAYFMRNFERQADTYVYSFFTSAQPLISAFNKISYFSGQSGDKPNWHHFSIKERVDYLNKCEADRSWIKRHDTKIKKSIAVYLVCLIITGIVGYNLNFGKTSKKINEFFVEKTILGLIKDNPDDPEFPAMLGDLYYSLNYYEKAKNAYEQALAIDPNNSIVQNNLAWLYATCEDENIKNADLAVRLAEAAVKNKKSAHIFDTLAQSYFAAGRYNEAVEAGKKALSMAEADKSYYEKQLAGFMDHLQRNR</sequence>
<evidence type="ECO:0000256" key="10">
    <source>
        <dbReference type="ARBA" id="ARBA00023136"/>
    </source>
</evidence>
<reference evidence="14" key="1">
    <citation type="journal article" date="2011" name="Environ. Microbiol.">
        <title>Genomic insights into the metabolic potential of the polycyclic aromatic hydrocarbon degrading sulfate-reducing Deltaproteobacterium N47.</title>
        <authorList>
            <person name="Bergmann F."/>
            <person name="Selesi D."/>
            <person name="Weinmaier T."/>
            <person name="Tischler P."/>
            <person name="Rattei T."/>
            <person name="Meckenstock R.U."/>
        </authorList>
    </citation>
    <scope>NUCLEOTIDE SEQUENCE</scope>
</reference>
<evidence type="ECO:0000256" key="5">
    <source>
        <dbReference type="ARBA" id="ARBA00022723"/>
    </source>
</evidence>
<keyword evidence="10 12" id="KW-0472">Membrane</keyword>
<evidence type="ECO:0000256" key="3">
    <source>
        <dbReference type="ARBA" id="ARBA00022670"/>
    </source>
</evidence>
<evidence type="ECO:0000256" key="2">
    <source>
        <dbReference type="ARBA" id="ARBA00022475"/>
    </source>
</evidence>
<evidence type="ECO:0000256" key="6">
    <source>
        <dbReference type="ARBA" id="ARBA00022801"/>
    </source>
</evidence>
<keyword evidence="8 12" id="KW-1133">Transmembrane helix</keyword>
<feature type="transmembrane region" description="Helical" evidence="12">
    <location>
        <begin position="298"/>
        <end position="322"/>
    </location>
</feature>
<keyword evidence="9" id="KW-0482">Metalloprotease</keyword>
<dbReference type="AlphaFoldDB" id="E1YB15"/>
<name>E1YB15_9BACT</name>
<dbReference type="GO" id="GO:0004222">
    <property type="term" value="F:metalloendopeptidase activity"/>
    <property type="evidence" value="ECO:0007669"/>
    <property type="project" value="InterPro"/>
</dbReference>
<accession>E1YB15</accession>
<dbReference type="Pfam" id="PF13181">
    <property type="entry name" value="TPR_8"/>
    <property type="match status" value="2"/>
</dbReference>
<keyword evidence="7" id="KW-0862">Zinc</keyword>
<feature type="transmembrane region" description="Helical" evidence="12">
    <location>
        <begin position="109"/>
        <end position="128"/>
    </location>
</feature>
<keyword evidence="3" id="KW-0645">Protease</keyword>
<dbReference type="GO" id="GO:0006508">
    <property type="term" value="P:proteolysis"/>
    <property type="evidence" value="ECO:0007669"/>
    <property type="project" value="UniProtKB-KW"/>
</dbReference>
<dbReference type="SUPFAM" id="SSF48452">
    <property type="entry name" value="TPR-like"/>
    <property type="match status" value="1"/>
</dbReference>
<keyword evidence="5" id="KW-0479">Metal-binding</keyword>
<evidence type="ECO:0000256" key="1">
    <source>
        <dbReference type="ARBA" id="ARBA00001947"/>
    </source>
</evidence>
<evidence type="ECO:0000259" key="13">
    <source>
        <dbReference type="Pfam" id="PF01435"/>
    </source>
</evidence>
<evidence type="ECO:0000256" key="12">
    <source>
        <dbReference type="SAM" id="Phobius"/>
    </source>
</evidence>
<dbReference type="Pfam" id="PF01435">
    <property type="entry name" value="Peptidase_M48"/>
    <property type="match status" value="1"/>
</dbReference>
<feature type="repeat" description="TPR" evidence="11">
    <location>
        <begin position="560"/>
        <end position="593"/>
    </location>
</feature>
<dbReference type="Gene3D" id="3.30.2010.10">
    <property type="entry name" value="Metalloproteases ('zincins'), catalytic domain"/>
    <property type="match status" value="1"/>
</dbReference>
<proteinExistence type="predicted"/>
<feature type="transmembrane region" description="Helical" evidence="12">
    <location>
        <begin position="29"/>
        <end position="49"/>
    </location>
</feature>
<dbReference type="EMBL" id="FR695867">
    <property type="protein sequence ID" value="CBX27856.1"/>
    <property type="molecule type" value="Genomic_DNA"/>
</dbReference>
<dbReference type="SMART" id="SM00028">
    <property type="entry name" value="TPR"/>
    <property type="match status" value="3"/>
</dbReference>
<feature type="transmembrane region" description="Helical" evidence="12">
    <location>
        <begin position="77"/>
        <end position="97"/>
    </location>
</feature>
<organism evidence="14">
    <name type="scientific">uncultured Desulfobacterium sp</name>
    <dbReference type="NCBI Taxonomy" id="201089"/>
    <lineage>
        <taxon>Bacteria</taxon>
        <taxon>Pseudomonadati</taxon>
        <taxon>Thermodesulfobacteriota</taxon>
        <taxon>Desulfobacteria</taxon>
        <taxon>Desulfobacterales</taxon>
        <taxon>Desulfobacteriaceae</taxon>
        <taxon>Desulfobacterium</taxon>
        <taxon>environmental samples</taxon>
    </lineage>
</organism>
<keyword evidence="11" id="KW-0802">TPR repeat</keyword>
<keyword evidence="2" id="KW-1003">Cell membrane</keyword>
<evidence type="ECO:0000256" key="11">
    <source>
        <dbReference type="PROSITE-ProRule" id="PRU00339"/>
    </source>
</evidence>
<keyword evidence="6" id="KW-0378">Hydrolase</keyword>
<feature type="transmembrane region" description="Helical" evidence="12">
    <location>
        <begin position="5"/>
        <end position="23"/>
    </location>
</feature>
<dbReference type="CDD" id="cd07345">
    <property type="entry name" value="M48A_Ste24p-like"/>
    <property type="match status" value="1"/>
</dbReference>
<evidence type="ECO:0000256" key="9">
    <source>
        <dbReference type="ARBA" id="ARBA00023049"/>
    </source>
</evidence>
<protein>
    <recommendedName>
        <fullName evidence="13">Peptidase M48 domain-containing protein</fullName>
    </recommendedName>
</protein>